<dbReference type="AlphaFoldDB" id="A0A804MGD9"/>
<keyword evidence="3" id="KW-1185">Reference proteome</keyword>
<evidence type="ECO:0000256" key="1">
    <source>
        <dbReference type="SAM" id="MobiDB-lite"/>
    </source>
</evidence>
<accession>A0A804MGD9</accession>
<reference evidence="2" key="2">
    <citation type="submission" date="2019-07" db="EMBL/GenBank/DDBJ databases">
        <authorList>
            <person name="Seetharam A."/>
            <person name="Woodhouse M."/>
            <person name="Cannon E."/>
        </authorList>
    </citation>
    <scope>NUCLEOTIDE SEQUENCE [LARGE SCALE GENOMIC DNA]</scope>
    <source>
        <strain evidence="2">cv. B73</strain>
    </source>
</reference>
<proteinExistence type="predicted"/>
<dbReference type="Proteomes" id="UP000007305">
    <property type="component" value="Chromosome 2"/>
</dbReference>
<reference evidence="3" key="1">
    <citation type="submission" date="2015-12" db="EMBL/GenBank/DDBJ databases">
        <title>Update maize B73 reference genome by single molecule sequencing technologies.</title>
        <authorList>
            <consortium name="Maize Genome Sequencing Project"/>
            <person name="Ware D."/>
        </authorList>
    </citation>
    <scope>NUCLEOTIDE SEQUENCE [LARGE SCALE GENOMIC DNA]</scope>
    <source>
        <strain evidence="3">cv. B73</strain>
    </source>
</reference>
<name>A0A804MGD9_MAIZE</name>
<evidence type="ECO:0000313" key="2">
    <source>
        <dbReference type="EnsemblPlants" id="Zm00001eb083550_P001"/>
    </source>
</evidence>
<dbReference type="PANTHER" id="PTHR35491:SF7">
    <property type="entry name" value="OS11G0303500 PROTEIN"/>
    <property type="match status" value="1"/>
</dbReference>
<feature type="compositionally biased region" description="Basic and acidic residues" evidence="1">
    <location>
        <begin position="73"/>
        <end position="93"/>
    </location>
</feature>
<dbReference type="PANTHER" id="PTHR35491">
    <property type="entry name" value="OS12G0638500-LIKE PROTEIN"/>
    <property type="match status" value="1"/>
</dbReference>
<dbReference type="EnsemblPlants" id="Zm00001eb083550_T001">
    <property type="protein sequence ID" value="Zm00001eb083550_P001"/>
    <property type="gene ID" value="Zm00001eb083550"/>
</dbReference>
<evidence type="ECO:0000313" key="3">
    <source>
        <dbReference type="Proteomes" id="UP000007305"/>
    </source>
</evidence>
<protein>
    <submittedName>
        <fullName evidence="2">Uncharacterized protein</fullName>
    </submittedName>
</protein>
<sequence length="161" mass="17986">MPEKAANIESTLSEQPIADHMQDDYWADILINVEEPLSSLKRKIDESKKRVNKMAPQVKKPPVNSLSTAENVDEPRSEGNQDTRNEEQLRNETKLFSANGSQLNFGTKFGQEMENCFLSGLVLHFSRPCAIPSQCDLIKIFSQYDPINEVKADVANSASSA</sequence>
<reference evidence="2" key="3">
    <citation type="submission" date="2021-05" db="UniProtKB">
        <authorList>
            <consortium name="EnsemblPlants"/>
        </authorList>
    </citation>
    <scope>IDENTIFICATION</scope>
    <source>
        <strain evidence="2">cv. B73</strain>
    </source>
</reference>
<dbReference type="Gramene" id="Zm00001eb083550_T001">
    <property type="protein sequence ID" value="Zm00001eb083550_P001"/>
    <property type="gene ID" value="Zm00001eb083550"/>
</dbReference>
<dbReference type="InParanoid" id="A0A804MGD9"/>
<feature type="region of interest" description="Disordered" evidence="1">
    <location>
        <begin position="47"/>
        <end position="94"/>
    </location>
</feature>
<organism evidence="2 3">
    <name type="scientific">Zea mays</name>
    <name type="common">Maize</name>
    <dbReference type="NCBI Taxonomy" id="4577"/>
    <lineage>
        <taxon>Eukaryota</taxon>
        <taxon>Viridiplantae</taxon>
        <taxon>Streptophyta</taxon>
        <taxon>Embryophyta</taxon>
        <taxon>Tracheophyta</taxon>
        <taxon>Spermatophyta</taxon>
        <taxon>Magnoliopsida</taxon>
        <taxon>Liliopsida</taxon>
        <taxon>Poales</taxon>
        <taxon>Poaceae</taxon>
        <taxon>PACMAD clade</taxon>
        <taxon>Panicoideae</taxon>
        <taxon>Andropogonodae</taxon>
        <taxon>Andropogoneae</taxon>
        <taxon>Tripsacinae</taxon>
        <taxon>Zea</taxon>
    </lineage>
</organism>